<name>A0A518C7S8_9BACT</name>
<proteinExistence type="predicted"/>
<dbReference type="KEGG" id="bvo:Pan97_22820"/>
<dbReference type="Proteomes" id="UP000318626">
    <property type="component" value="Chromosome"/>
</dbReference>
<organism evidence="1 2">
    <name type="scientific">Bremerella volcania</name>
    <dbReference type="NCBI Taxonomy" id="2527984"/>
    <lineage>
        <taxon>Bacteria</taxon>
        <taxon>Pseudomonadati</taxon>
        <taxon>Planctomycetota</taxon>
        <taxon>Planctomycetia</taxon>
        <taxon>Pirellulales</taxon>
        <taxon>Pirellulaceae</taxon>
        <taxon>Bremerella</taxon>
    </lineage>
</organism>
<reference evidence="2" key="1">
    <citation type="submission" date="2019-02" db="EMBL/GenBank/DDBJ databases">
        <title>Deep-cultivation of Planctomycetes and their phenomic and genomic characterization uncovers novel biology.</title>
        <authorList>
            <person name="Wiegand S."/>
            <person name="Jogler M."/>
            <person name="Boedeker C."/>
            <person name="Pinto D."/>
            <person name="Vollmers J."/>
            <person name="Rivas-Marin E."/>
            <person name="Kohn T."/>
            <person name="Peeters S.H."/>
            <person name="Heuer A."/>
            <person name="Rast P."/>
            <person name="Oberbeckmann S."/>
            <person name="Bunk B."/>
            <person name="Jeske O."/>
            <person name="Meyerdierks A."/>
            <person name="Storesund J.E."/>
            <person name="Kallscheuer N."/>
            <person name="Luecker S."/>
            <person name="Lage O.M."/>
            <person name="Pohl T."/>
            <person name="Merkel B.J."/>
            <person name="Hornburger P."/>
            <person name="Mueller R.-W."/>
            <person name="Bruemmer F."/>
            <person name="Labrenz M."/>
            <person name="Spormann A.M."/>
            <person name="Op den Camp H."/>
            <person name="Overmann J."/>
            <person name="Amann R."/>
            <person name="Jetten M.S.M."/>
            <person name="Mascher T."/>
            <person name="Medema M.H."/>
            <person name="Devos D.P."/>
            <person name="Kaster A.-K."/>
            <person name="Ovreas L."/>
            <person name="Rohde M."/>
            <person name="Galperin M.Y."/>
            <person name="Jogler C."/>
        </authorList>
    </citation>
    <scope>NUCLEOTIDE SEQUENCE [LARGE SCALE GENOMIC DNA]</scope>
    <source>
        <strain evidence="2">Pan97</strain>
    </source>
</reference>
<keyword evidence="2" id="KW-1185">Reference proteome</keyword>
<dbReference type="EMBL" id="CP036289">
    <property type="protein sequence ID" value="QDU75252.1"/>
    <property type="molecule type" value="Genomic_DNA"/>
</dbReference>
<evidence type="ECO:0000313" key="1">
    <source>
        <dbReference type="EMBL" id="QDU75252.1"/>
    </source>
</evidence>
<dbReference type="AlphaFoldDB" id="A0A518C7S8"/>
<sequence length="100" mass="10801">MILVGCLGLVSGCGIWGNEASKPPPGIAKAELVATLDKIAETGKYQDVLQQLTIGLEREGLMQEAANLQQFSTLESEERVKRSAKKLSSEVKKKLAKTTQ</sequence>
<protein>
    <submittedName>
        <fullName evidence="1">Uncharacterized protein</fullName>
    </submittedName>
</protein>
<accession>A0A518C7S8</accession>
<evidence type="ECO:0000313" key="2">
    <source>
        <dbReference type="Proteomes" id="UP000318626"/>
    </source>
</evidence>
<gene>
    <name evidence="1" type="ORF">Pan97_22820</name>
</gene>